<name>A0A0B3VPR8_FRATU</name>
<comment type="caution">
    <text evidence="14">The sequence shown here is derived from an EMBL/GenBank/DDBJ whole genome shotgun (WGS) entry which is preliminary data.</text>
</comment>
<dbReference type="CDD" id="cd06583">
    <property type="entry name" value="PGRP"/>
    <property type="match status" value="1"/>
</dbReference>
<dbReference type="GO" id="GO:0071555">
    <property type="term" value="P:cell wall organization"/>
    <property type="evidence" value="ECO:0007669"/>
    <property type="project" value="UniProtKB-KW"/>
</dbReference>
<keyword evidence="8 14" id="KW-0378">Hydrolase</keyword>
<dbReference type="Pfam" id="PF01510">
    <property type="entry name" value="Amidase_2"/>
    <property type="match status" value="1"/>
</dbReference>
<keyword evidence="6" id="KW-0963">Cytoplasm</keyword>
<dbReference type="HOGENOM" id="CLU_049290_1_0_6"/>
<evidence type="ECO:0000256" key="1">
    <source>
        <dbReference type="ARBA" id="ARBA00001561"/>
    </source>
</evidence>
<evidence type="ECO:0000256" key="2">
    <source>
        <dbReference type="ARBA" id="ARBA00001947"/>
    </source>
</evidence>
<evidence type="ECO:0000256" key="12">
    <source>
        <dbReference type="ARBA" id="ARBA00042615"/>
    </source>
</evidence>
<comment type="similarity">
    <text evidence="4">Belongs to the N-acetylmuramoyl-L-alanine amidase 2 family.</text>
</comment>
<dbReference type="OMA" id="PFTDAQY"/>
<dbReference type="KEGG" id="ftv:CH67_2141"/>
<evidence type="ECO:0000259" key="13">
    <source>
        <dbReference type="SMART" id="SM00644"/>
    </source>
</evidence>
<evidence type="ECO:0000256" key="3">
    <source>
        <dbReference type="ARBA" id="ARBA00004496"/>
    </source>
</evidence>
<dbReference type="InterPro" id="IPR036505">
    <property type="entry name" value="Amidase/PGRP_sf"/>
</dbReference>
<dbReference type="PANTHER" id="PTHR30417">
    <property type="entry name" value="N-ACETYLMURAMOYL-L-ALANINE AMIDASE AMID"/>
    <property type="match status" value="1"/>
</dbReference>
<evidence type="ECO:0000256" key="5">
    <source>
        <dbReference type="ARBA" id="ARBA00011901"/>
    </source>
</evidence>
<dbReference type="GO" id="GO:0046872">
    <property type="term" value="F:metal ion binding"/>
    <property type="evidence" value="ECO:0007669"/>
    <property type="project" value="UniProtKB-KW"/>
</dbReference>
<accession>A0A0B3VPR8</accession>
<dbReference type="InterPro" id="IPR051206">
    <property type="entry name" value="NAMLAA_amidase_2"/>
</dbReference>
<evidence type="ECO:0000256" key="9">
    <source>
        <dbReference type="ARBA" id="ARBA00022833"/>
    </source>
</evidence>
<dbReference type="EC" id="3.5.1.28" evidence="5"/>
<dbReference type="GO" id="GO:0005737">
    <property type="term" value="C:cytoplasm"/>
    <property type="evidence" value="ECO:0007669"/>
    <property type="project" value="UniProtKB-SubCell"/>
</dbReference>
<organism evidence="14">
    <name type="scientific">Francisella tularensis subsp. holarctica</name>
    <dbReference type="NCBI Taxonomy" id="119857"/>
    <lineage>
        <taxon>Bacteria</taxon>
        <taxon>Pseudomonadati</taxon>
        <taxon>Pseudomonadota</taxon>
        <taxon>Gammaproteobacteria</taxon>
        <taxon>Thiotrichales</taxon>
        <taxon>Francisellaceae</taxon>
        <taxon>Francisella</taxon>
    </lineage>
</organism>
<dbReference type="KEGG" id="ftc:DA46_1007"/>
<dbReference type="GO" id="GO:0009253">
    <property type="term" value="P:peptidoglycan catabolic process"/>
    <property type="evidence" value="ECO:0007669"/>
    <property type="project" value="InterPro"/>
</dbReference>
<dbReference type="PANTHER" id="PTHR30417:SF4">
    <property type="entry name" value="1,6-ANHYDRO-N-ACETYLMURAMYL-L-ALANINE AMIDASE AMPD"/>
    <property type="match status" value="1"/>
</dbReference>
<reference evidence="14" key="2">
    <citation type="submission" date="2020-02" db="EMBL/GenBank/DDBJ databases">
        <title>Using affinity propagation clustering for identifying bacterial clades and subclades with whole-genome sequences of Francisella tularensis.</title>
        <authorList>
            <person name="Homeier-Bachmann T."/>
            <person name="Abdel-Glil M.Y."/>
            <person name="Hackbart A."/>
            <person name="Hotzel H."/>
            <person name="Tomaso H."/>
        </authorList>
    </citation>
    <scope>NUCLEOTIDE SEQUENCE</scope>
    <source>
        <strain evidence="15">15T0085</strain>
        <strain evidence="14">17T1429</strain>
    </source>
</reference>
<dbReference type="Gene3D" id="3.40.80.10">
    <property type="entry name" value="Peptidoglycan recognition protein-like"/>
    <property type="match status" value="1"/>
</dbReference>
<comment type="subcellular location">
    <subcellularLocation>
        <location evidence="3">Cytoplasm</location>
    </subcellularLocation>
</comment>
<dbReference type="AlphaFoldDB" id="A0A0B3VPR8"/>
<evidence type="ECO:0000256" key="11">
    <source>
        <dbReference type="ARBA" id="ARBA00039257"/>
    </source>
</evidence>
<dbReference type="GO" id="GO:0008745">
    <property type="term" value="F:N-acetylmuramoyl-L-alanine amidase activity"/>
    <property type="evidence" value="ECO:0007669"/>
    <property type="project" value="UniProtKB-EC"/>
</dbReference>
<dbReference type="eggNOG" id="COG3023">
    <property type="taxonomic scope" value="Bacteria"/>
</dbReference>
<evidence type="ECO:0000313" key="14">
    <source>
        <dbReference type="EMBL" id="NDR88352.1"/>
    </source>
</evidence>
<dbReference type="KEGG" id="ftz:CH68_1872"/>
<proteinExistence type="inferred from homology"/>
<evidence type="ECO:0000313" key="15">
    <source>
        <dbReference type="EMBL" id="NDS67887.1"/>
    </source>
</evidence>
<dbReference type="GO" id="GO:0009254">
    <property type="term" value="P:peptidoglycan turnover"/>
    <property type="evidence" value="ECO:0007669"/>
    <property type="project" value="TreeGrafter"/>
</dbReference>
<dbReference type="InterPro" id="IPR002502">
    <property type="entry name" value="Amidase_domain"/>
</dbReference>
<sequence>MFNQGWYKKAKCIKSPNFNQRADKNDINLVVIHCISLPEGGYANCNVEKFFTNQLDCSLHPSFASLKGVEVSAHFYIKRDGEIVQFVSVDDRAWHAGVSEFQGRQGCNDFSVGIELQGTDKTAYTEQQYLSLNSLLKDLRKVYPTLLNITGHEDIAPQRKTDPGKCFEWNKVIW</sequence>
<evidence type="ECO:0000256" key="7">
    <source>
        <dbReference type="ARBA" id="ARBA00022723"/>
    </source>
</evidence>
<evidence type="ECO:0000256" key="4">
    <source>
        <dbReference type="ARBA" id="ARBA00007553"/>
    </source>
</evidence>
<keyword evidence="7" id="KW-0479">Metal-binding</keyword>
<gene>
    <name evidence="14" type="primary">ampD</name>
    <name evidence="15" type="ORF">FWI86_01910</name>
    <name evidence="14" type="ORF">FWJ04_01165</name>
</gene>
<reference evidence="14" key="1">
    <citation type="submission" date="2019-08" db="EMBL/GenBank/DDBJ databases">
        <authorList>
            <person name="Busch A."/>
        </authorList>
    </citation>
    <scope>NUCLEOTIDE SEQUENCE</scope>
    <source>
        <strain evidence="15">15T0085</strain>
        <strain evidence="14">17T1429</strain>
    </source>
</reference>
<keyword evidence="10" id="KW-0961">Cell wall biogenesis/degradation</keyword>
<dbReference type="NCBIfam" id="NF008758">
    <property type="entry name" value="PRK11789.1"/>
    <property type="match status" value="1"/>
</dbReference>
<feature type="domain" description="N-acetylmuramoyl-L-alanine amidase" evidence="13">
    <location>
        <begin position="15"/>
        <end position="164"/>
    </location>
</feature>
<protein>
    <recommendedName>
        <fullName evidence="11">1,6-anhydro-N-acetylmuramyl-L-alanine amidase AmpD</fullName>
        <ecNumber evidence="5">3.5.1.28</ecNumber>
    </recommendedName>
    <alternativeName>
        <fullName evidence="12">N-acetylmuramoyl-L-alanine amidase</fullName>
    </alternativeName>
</protein>
<dbReference type="EMBL" id="JAAGJP010000008">
    <property type="protein sequence ID" value="NDS67887.1"/>
    <property type="molecule type" value="Genomic_DNA"/>
</dbReference>
<comment type="catalytic activity">
    <reaction evidence="1">
        <text>Hydrolyzes the link between N-acetylmuramoyl residues and L-amino acid residues in certain cell-wall glycopeptides.</text>
        <dbReference type="EC" id="3.5.1.28"/>
    </reaction>
</comment>
<dbReference type="SMART" id="SM00644">
    <property type="entry name" value="Ami_2"/>
    <property type="match status" value="1"/>
</dbReference>
<evidence type="ECO:0000256" key="8">
    <source>
        <dbReference type="ARBA" id="ARBA00022801"/>
    </source>
</evidence>
<evidence type="ECO:0000256" key="10">
    <source>
        <dbReference type="ARBA" id="ARBA00023316"/>
    </source>
</evidence>
<dbReference type="SUPFAM" id="SSF55846">
    <property type="entry name" value="N-acetylmuramoyl-L-alanine amidase-like"/>
    <property type="match status" value="1"/>
</dbReference>
<dbReference type="RefSeq" id="WP_003017191.1">
    <property type="nucleotide sequence ID" value="NZ_CP009693.1"/>
</dbReference>
<dbReference type="EMBL" id="JAAGKH010000005">
    <property type="protein sequence ID" value="NDR88352.1"/>
    <property type="molecule type" value="Genomic_DNA"/>
</dbReference>
<evidence type="ECO:0000256" key="6">
    <source>
        <dbReference type="ARBA" id="ARBA00022490"/>
    </source>
</evidence>
<comment type="cofactor">
    <cofactor evidence="2">
        <name>Zn(2+)</name>
        <dbReference type="ChEBI" id="CHEBI:29105"/>
    </cofactor>
</comment>
<keyword evidence="9" id="KW-0862">Zinc</keyword>